<dbReference type="OrthoDB" id="9554436at2"/>
<dbReference type="Proteomes" id="UP000002715">
    <property type="component" value="Chromosome"/>
</dbReference>
<dbReference type="RefSeq" id="WP_011376872.1">
    <property type="nucleotide sequence ID" value="NC_007577.1"/>
</dbReference>
<accession>Q319Q9</accession>
<reference evidence="2" key="1">
    <citation type="submission" date="2005-07" db="EMBL/GenBank/DDBJ databases">
        <title>Complete sequence of Prochlorococcus marinus str. MIT 9312.</title>
        <authorList>
            <consortium name="US DOE Joint Genome Institute"/>
            <person name="Copeland A."/>
            <person name="Lucas S."/>
            <person name="Lapidus A."/>
            <person name="Barry K."/>
            <person name="Detter J.C."/>
            <person name="Glavina T."/>
            <person name="Hammon N."/>
            <person name="Israni S."/>
            <person name="Pitluck S."/>
            <person name="Thiel J."/>
            <person name="Schmutz J."/>
            <person name="Larimer F."/>
            <person name="Land M."/>
            <person name="Kyrpides N."/>
            <person name="Lykidis A."/>
            <person name="Richardson P."/>
        </authorList>
    </citation>
    <scope>NUCLEOTIDE SEQUENCE [LARGE SCALE GENOMIC DNA]</scope>
    <source>
        <strain evidence="2">MIT 9312</strain>
    </source>
</reference>
<dbReference type="EMBL" id="CP000111">
    <property type="protein sequence ID" value="ABB50386.1"/>
    <property type="molecule type" value="Genomic_DNA"/>
</dbReference>
<dbReference type="eggNOG" id="ENOG50343JG">
    <property type="taxonomic scope" value="Bacteria"/>
</dbReference>
<name>Q319Q9_PROM9</name>
<dbReference type="KEGG" id="pmi:PMT9312_1327"/>
<sequence>MPKVALCISGKIGNVAGKTNFNKSDTRILKKAYELYKLHIIDKNDVDIFVHCWDVEFEQEIRELFAPKGYIIEKQRKFKIPNYVKGSDRPWKRKEAMIRKQSHYSKWYSIKAVNELRKDYEIKNKFKYDFVMTTRFDIAFMKDLIFKDFDNQFFYAANWTAFVDKNGEDRFKGGKGDFYDLIKRKDPELQKLNKVNLGYPNDQNGLLDFWFFTNSEYANKFFDLYDHLDNYLKEGNCPPSNDKAKVISNHQLSLYHLQKLNLITKLKFAFELYDDFPLIRRKYFEERMIQKNNKSKLSNIKKSIKSFLKFLSRNLFNK</sequence>
<dbReference type="STRING" id="74546.PMT9312_1327"/>
<evidence type="ECO:0000313" key="2">
    <source>
        <dbReference type="Proteomes" id="UP000002715"/>
    </source>
</evidence>
<dbReference type="AlphaFoldDB" id="Q319Q9"/>
<organism evidence="1 2">
    <name type="scientific">Prochlorococcus marinus (strain MIT 9312)</name>
    <dbReference type="NCBI Taxonomy" id="74546"/>
    <lineage>
        <taxon>Bacteria</taxon>
        <taxon>Bacillati</taxon>
        <taxon>Cyanobacteriota</taxon>
        <taxon>Cyanophyceae</taxon>
        <taxon>Synechococcales</taxon>
        <taxon>Prochlorococcaceae</taxon>
        <taxon>Prochlorococcus</taxon>
    </lineage>
</organism>
<protein>
    <submittedName>
        <fullName evidence="1">Uncharacterized protein</fullName>
    </submittedName>
</protein>
<proteinExistence type="predicted"/>
<gene>
    <name evidence="1" type="ordered locus">PMT9312_1327</name>
</gene>
<evidence type="ECO:0000313" key="1">
    <source>
        <dbReference type="EMBL" id="ABB50386.1"/>
    </source>
</evidence>
<dbReference type="HOGENOM" id="CLU_1057475_0_0_3"/>